<proteinExistence type="predicted"/>
<dbReference type="Gene3D" id="1.25.40.10">
    <property type="entry name" value="Tetratricopeptide repeat domain"/>
    <property type="match status" value="3"/>
</dbReference>
<keyword evidence="1" id="KW-0802">TPR repeat</keyword>
<dbReference type="RefSeq" id="WP_207298411.1">
    <property type="nucleotide sequence ID" value="NZ_CP071448.1"/>
</dbReference>
<dbReference type="SMART" id="SM00028">
    <property type="entry name" value="TPR"/>
    <property type="match status" value="5"/>
</dbReference>
<dbReference type="SUPFAM" id="SSF48452">
    <property type="entry name" value="TPR-like"/>
    <property type="match status" value="2"/>
</dbReference>
<dbReference type="InterPro" id="IPR019734">
    <property type="entry name" value="TPR_rpt"/>
</dbReference>
<dbReference type="PROSITE" id="PS50005">
    <property type="entry name" value="TPR"/>
    <property type="match status" value="1"/>
</dbReference>
<evidence type="ECO:0000313" key="5">
    <source>
        <dbReference type="Proteomes" id="UP000663440"/>
    </source>
</evidence>
<dbReference type="Proteomes" id="UP000663440">
    <property type="component" value="Chromosome"/>
</dbReference>
<feature type="repeat" description="TPR" evidence="1">
    <location>
        <begin position="346"/>
        <end position="379"/>
    </location>
</feature>
<feature type="region of interest" description="Disordered" evidence="2">
    <location>
        <begin position="451"/>
        <end position="482"/>
    </location>
</feature>
<accession>A0ABX7QJM7</accession>
<evidence type="ECO:0000256" key="2">
    <source>
        <dbReference type="SAM" id="MobiDB-lite"/>
    </source>
</evidence>
<dbReference type="InterPro" id="IPR011990">
    <property type="entry name" value="TPR-like_helical_dom_sf"/>
</dbReference>
<organism evidence="4 5">
    <name type="scientific">Flavobacterium endoglycinae</name>
    <dbReference type="NCBI Taxonomy" id="2816357"/>
    <lineage>
        <taxon>Bacteria</taxon>
        <taxon>Pseudomonadati</taxon>
        <taxon>Bacteroidota</taxon>
        <taxon>Flavobacteriia</taxon>
        <taxon>Flavobacteriales</taxon>
        <taxon>Flavobacteriaceae</taxon>
        <taxon>Flavobacterium</taxon>
    </lineage>
</organism>
<keyword evidence="5" id="KW-1185">Reference proteome</keyword>
<reference evidence="4 5" key="1">
    <citation type="submission" date="2021-03" db="EMBL/GenBank/DDBJ databases">
        <title>Flavobacterium kribbensis sp. nov, an endophytic bacteria, isolated from soybean.</title>
        <authorList>
            <person name="Lee J."/>
            <person name="Seo J."/>
        </authorList>
    </citation>
    <scope>NUCLEOTIDE SEQUENCE [LARGE SCALE GENOMIC DNA]</scope>
    <source>
        <strain evidence="4 5">BB8</strain>
    </source>
</reference>
<feature type="chain" id="PRO_5046484358" evidence="3">
    <location>
        <begin position="28"/>
        <end position="869"/>
    </location>
</feature>
<keyword evidence="3" id="KW-0732">Signal</keyword>
<gene>
    <name evidence="4" type="ORF">J0383_10930</name>
</gene>
<protein>
    <submittedName>
        <fullName evidence="4">Gliding motility protein</fullName>
    </submittedName>
</protein>
<dbReference type="EMBL" id="CP071448">
    <property type="protein sequence ID" value="QSW91292.1"/>
    <property type="molecule type" value="Genomic_DNA"/>
</dbReference>
<sequence length="869" mass="100732">MKKNTLKYSFFLFFLFFLIACSTKNNTFVNRNSHALSTKYNILYNGEVALDKGLKSIQANNQDNFWKQLPIEKMQFDENFSEGQKAKNADFEKAEEKATKAIQKHSMNIGGRERNYQIDEAYLMLGKARYYDQRFIPALEAFNYILYKYPNSSNIYTAKIWREKTNMRLGNDAIVVKNINLLLRKTDLKKQTFSDANALLAEAFLNLEEKDSAVTKLKIAEKFSRVNEDKARYRFILGQMYQEAGKKDSAAYFYDGVIHMNRKADRKYMMHAYAKKAQMYDYENGNDTIFLKTYNKLVADRENRPYYDVLFYEMGVFYDKRKDTKSALAFYNKSLARKSKDPYLMASAYRNIGNMYFKNTDYTMAAKYYDSTLTKLNPKTREYAFYEKNRKNLDNVIKYEAIAKRNDSIIKVYGLPDAERKIYFESYIAELKKKDEEKRILEEKEKERLANIDRNTNASSGPVAVNPNSLGKPAELDGGMRPPSGNDASSTFYFYNPTTVAYGKLQFKKAWGNRTLGGNWRLASIKSANDAALNDSINDLNAAKAIKDTVVIEKYTTEFYEKQLPKTQVAIDSIGKERNFAYYQLGLIYKEKFKEYALASGKLEQLLKNNPEEKLILPSMYNLYKIYQITDPAKAEKMKSDITVNYPTSRYAQILNNANSEDLASADKEYKKWYKLYEEEKFNEVLDNIDNLINQYSGDEIVSKYELLKASTLGKVEGLAAYKKGLEEVADNYPNSQEGKNAREILEKQIPTLEKLDFTTADNKSWKILYPVHNNDTKSVKKIEEAIRVFLLVENFERLTTSFDKYNKTESFVVIHGLKSEAYAQDVAGVFRDDQKYKIANPYVIISVDNYKVVQIKKNLEAYLTPKNP</sequence>
<feature type="signal peptide" evidence="3">
    <location>
        <begin position="1"/>
        <end position="27"/>
    </location>
</feature>
<evidence type="ECO:0000256" key="1">
    <source>
        <dbReference type="PROSITE-ProRule" id="PRU00339"/>
    </source>
</evidence>
<dbReference type="PROSITE" id="PS51257">
    <property type="entry name" value="PROKAR_LIPOPROTEIN"/>
    <property type="match status" value="1"/>
</dbReference>
<evidence type="ECO:0000313" key="4">
    <source>
        <dbReference type="EMBL" id="QSW91292.1"/>
    </source>
</evidence>
<name>A0ABX7QJM7_9FLAO</name>
<evidence type="ECO:0000256" key="3">
    <source>
        <dbReference type="SAM" id="SignalP"/>
    </source>
</evidence>